<gene>
    <name evidence="1" type="ORF">DSM104635_01591</name>
</gene>
<reference evidence="2" key="1">
    <citation type="submission" date="2019-12" db="EMBL/GenBank/DDBJ databases">
        <title>Complete genome of Terracaulis silvestris 0127_4.</title>
        <authorList>
            <person name="Vieira S."/>
            <person name="Riedel T."/>
            <person name="Sproer C."/>
            <person name="Pascual J."/>
            <person name="Boedeker C."/>
            <person name="Overmann J."/>
        </authorList>
    </citation>
    <scope>NUCLEOTIDE SEQUENCE [LARGE SCALE GENOMIC DNA]</scope>
    <source>
        <strain evidence="2">0127_4</strain>
    </source>
</reference>
<accession>A0A6I6ML58</accession>
<keyword evidence="2" id="KW-1185">Reference proteome</keyword>
<sequence>MCPCALEATSRLLSLMMGEETFHPDTRALLAYGRALAGAGAPPKKGGADQVLERLFVIERTKDGRMPIRTFGQDLVKLFGRDLREHDFARFFLAPDLAMMNALIDACATAGEPGIARITAETAGGSVLGAEILLTPLKVDHKLGNRFLGLFQSLGGEPFLDGCSIQLLRLGSLHPPAAKAPKGMRLVVVND</sequence>
<dbReference type="KEGG" id="tsv:DSM104635_01591"/>
<name>A0A6I6ML58_9CAUL</name>
<dbReference type="Proteomes" id="UP000431269">
    <property type="component" value="Chromosome"/>
</dbReference>
<protein>
    <submittedName>
        <fullName evidence="1">PAS domain protein</fullName>
    </submittedName>
</protein>
<dbReference type="EMBL" id="CP047045">
    <property type="protein sequence ID" value="QGZ94761.1"/>
    <property type="molecule type" value="Genomic_DNA"/>
</dbReference>
<dbReference type="AlphaFoldDB" id="A0A6I6ML58"/>
<organism evidence="1 2">
    <name type="scientific">Terricaulis silvestris</name>
    <dbReference type="NCBI Taxonomy" id="2686094"/>
    <lineage>
        <taxon>Bacteria</taxon>
        <taxon>Pseudomonadati</taxon>
        <taxon>Pseudomonadota</taxon>
        <taxon>Alphaproteobacteria</taxon>
        <taxon>Caulobacterales</taxon>
        <taxon>Caulobacteraceae</taxon>
        <taxon>Terricaulis</taxon>
    </lineage>
</organism>
<evidence type="ECO:0000313" key="1">
    <source>
        <dbReference type="EMBL" id="QGZ94761.1"/>
    </source>
</evidence>
<dbReference type="InterPro" id="IPR009922">
    <property type="entry name" value="DUF1457"/>
</dbReference>
<dbReference type="Pfam" id="PF07310">
    <property type="entry name" value="PAS_5"/>
    <property type="match status" value="1"/>
</dbReference>
<evidence type="ECO:0000313" key="2">
    <source>
        <dbReference type="Proteomes" id="UP000431269"/>
    </source>
</evidence>
<proteinExistence type="predicted"/>